<dbReference type="PANTHER" id="PTHR35894:SF5">
    <property type="entry name" value="MU-LIKE PROPHAGE FLUMU DNA TRANSPOSITION PROTEIN B"/>
    <property type="match status" value="1"/>
</dbReference>
<accession>A0A1M5RGH0</accession>
<keyword evidence="1" id="KW-0812">Transmembrane</keyword>
<dbReference type="PANTHER" id="PTHR35894">
    <property type="entry name" value="GENERAL SECRETION PATHWAY PROTEIN A-RELATED"/>
    <property type="match status" value="1"/>
</dbReference>
<dbReference type="EMBL" id="FQWX01000030">
    <property type="protein sequence ID" value="SHH25288.1"/>
    <property type="molecule type" value="Genomic_DNA"/>
</dbReference>
<evidence type="ECO:0000256" key="1">
    <source>
        <dbReference type="SAM" id="Phobius"/>
    </source>
</evidence>
<dbReference type="InterPro" id="IPR027417">
    <property type="entry name" value="P-loop_NTPase"/>
</dbReference>
<dbReference type="SUPFAM" id="SSF52540">
    <property type="entry name" value="P-loop containing nucleoside triphosphate hydrolases"/>
    <property type="match status" value="1"/>
</dbReference>
<dbReference type="InterPro" id="IPR052026">
    <property type="entry name" value="ExeA_AAA_ATPase_DNA-bind"/>
</dbReference>
<sequence>MNRDIILPNGTVGIEAQYKKQLIEEFEGNPFIESLPDIKSKEEIIKKIQFKPTIKKQEIELDKELKMNILPRLYKVFQPLPIHVDIWNMINRLIRQGYISRNPFNPTYKKYINSLGDSIINNKFNLDSDENFRNTAQCGLLIGMSGMGKTTTTQRVLSNIPQVIVHQQYNNVNFNQMQVTWLKLEAPHNGSIKALTLQFFSKLDDLLGTNNMKRYVSSKYSTDILLPLMGQCANSVGLGLLVIDELQHLNKNSKQVMNYLVALMNSFGVPILLIGTPACYSILQNEMRIARRVTGAGTITFNNMDNDKEFEIFIRGIWKYQWTNENTKLSRELVNKFYEKTQGLSDLVVKLFFYTQIKLIEKGHGQITEELIDKVWDKEFKLINPMINAIKDDNLVNKFKYEDIQKLNIESTIGTDYKSNLRGLDNKKYLKAEEAKKHNSKKIKIDDLEEDDIRKIVLKNNEKSVHELLKEQNLIKSLEEILC</sequence>
<organism evidence="3 4">
    <name type="scientific">Asaccharospora irregularis DSM 2635</name>
    <dbReference type="NCBI Taxonomy" id="1121321"/>
    <lineage>
        <taxon>Bacteria</taxon>
        <taxon>Bacillati</taxon>
        <taxon>Bacillota</taxon>
        <taxon>Clostridia</taxon>
        <taxon>Peptostreptococcales</taxon>
        <taxon>Peptostreptococcaceae</taxon>
        <taxon>Asaccharospora</taxon>
    </lineage>
</organism>
<keyword evidence="4" id="KW-1185">Reference proteome</keyword>
<dbReference type="GO" id="GO:0016887">
    <property type="term" value="F:ATP hydrolysis activity"/>
    <property type="evidence" value="ECO:0007669"/>
    <property type="project" value="InterPro"/>
</dbReference>
<feature type="domain" description="ORC1/DEAH AAA+ ATPase" evidence="2">
    <location>
        <begin position="135"/>
        <end position="283"/>
    </location>
</feature>
<reference evidence="4" key="1">
    <citation type="submission" date="2016-11" db="EMBL/GenBank/DDBJ databases">
        <authorList>
            <person name="Varghese N."/>
            <person name="Submissions S."/>
        </authorList>
    </citation>
    <scope>NUCLEOTIDE SEQUENCE [LARGE SCALE GENOMIC DNA]</scope>
    <source>
        <strain evidence="4">DSM 2635</strain>
    </source>
</reference>
<dbReference type="AlphaFoldDB" id="A0A1M5RGH0"/>
<evidence type="ECO:0000313" key="3">
    <source>
        <dbReference type="EMBL" id="SHH25288.1"/>
    </source>
</evidence>
<evidence type="ECO:0000313" key="4">
    <source>
        <dbReference type="Proteomes" id="UP000243255"/>
    </source>
</evidence>
<dbReference type="Gene3D" id="3.40.50.300">
    <property type="entry name" value="P-loop containing nucleotide triphosphate hydrolases"/>
    <property type="match status" value="1"/>
</dbReference>
<evidence type="ECO:0000259" key="2">
    <source>
        <dbReference type="Pfam" id="PF13401"/>
    </source>
</evidence>
<dbReference type="InterPro" id="IPR049945">
    <property type="entry name" value="AAA_22"/>
</dbReference>
<name>A0A1M5RGH0_9FIRM</name>
<keyword evidence="1" id="KW-1133">Transmembrane helix</keyword>
<proteinExistence type="predicted"/>
<dbReference type="STRING" id="1121321.SAMN04488530_13010"/>
<dbReference type="Proteomes" id="UP000243255">
    <property type="component" value="Unassembled WGS sequence"/>
</dbReference>
<dbReference type="OrthoDB" id="5593847at2"/>
<dbReference type="RefSeq" id="WP_073126974.1">
    <property type="nucleotide sequence ID" value="NZ_BAABCH010000023.1"/>
</dbReference>
<protein>
    <submittedName>
        <fullName evidence="3">AAA domain-containing protein</fullName>
    </submittedName>
</protein>
<feature type="transmembrane region" description="Helical" evidence="1">
    <location>
        <begin position="263"/>
        <end position="283"/>
    </location>
</feature>
<keyword evidence="1" id="KW-0472">Membrane</keyword>
<gene>
    <name evidence="3" type="ORF">SAMN04488530_13010</name>
</gene>
<dbReference type="Pfam" id="PF13401">
    <property type="entry name" value="AAA_22"/>
    <property type="match status" value="1"/>
</dbReference>